<keyword evidence="6" id="KW-1133">Transmembrane helix</keyword>
<feature type="region of interest" description="Disordered" evidence="5">
    <location>
        <begin position="1"/>
        <end position="21"/>
    </location>
</feature>
<keyword evidence="6" id="KW-0812">Transmembrane</keyword>
<dbReference type="SUPFAM" id="SSF81606">
    <property type="entry name" value="PP2C-like"/>
    <property type="match status" value="1"/>
</dbReference>
<evidence type="ECO:0000256" key="3">
    <source>
        <dbReference type="ARBA" id="ARBA00022777"/>
    </source>
</evidence>
<accession>A0A1J5QUD9</accession>
<sequence>MTLKFSLGQATSTGPRSRNEDFCAATTPGNGTLAIKGALFAVADGVSGGSGGREAAELTVRGLLSDYYATPDTWEVVNALEQVIAPLNRWVVAQGTANRDLAGMASTLSLLVLRGRHYFLGHVGDSRIYRLRGNGIAQLTTDHVWDRPDMRHVLKRAIGLDAHVSVDYSEGALEAGDLFLLATDGVWEPLGDVAIHATLMLHREHPQRIADELVRRALAAGGQDNATAMVVRVEALSAENWGDVLAEGRRLRPPSKKLIPGMRLDDYELTQILHESRATLVYLAHHLETGQPVVLKTLPPSLAEDALACDGLLQEEWLAKRVVAHYFPQVLPVPSRSALYYVMTWHRGETLSQKLRRDYYFTAVEVAGIGIRLLKGLGTLHRLNILHRDIKPENLHLGDDDRLRILDLGVAVGLGLDRENIVPNAGTPSYLAPELFSASAPSVSSDLYSAGVSLYHLLTRHYPYGEIEPFQHPRFGEPASPTRYRPDIPGWLENILLKACARDPEMRFETAEEFLLALQRGEHQPLSPPPRMPVARRNPLQLWQAIAALSFGVNLLLIYLIVVSSS</sequence>
<dbReference type="SMART" id="SM00331">
    <property type="entry name" value="PP2C_SIG"/>
    <property type="match status" value="1"/>
</dbReference>
<dbReference type="SMART" id="SM00220">
    <property type="entry name" value="S_TKc"/>
    <property type="match status" value="1"/>
</dbReference>
<dbReference type="InterPro" id="IPR011009">
    <property type="entry name" value="Kinase-like_dom_sf"/>
</dbReference>
<dbReference type="InterPro" id="IPR000719">
    <property type="entry name" value="Prot_kinase_dom"/>
</dbReference>
<reference evidence="9" key="1">
    <citation type="submission" date="2016-10" db="EMBL/GenBank/DDBJ databases">
        <title>Sequence of Gallionella enrichment culture.</title>
        <authorList>
            <person name="Poehlein A."/>
            <person name="Muehling M."/>
            <person name="Daniel R."/>
        </authorList>
    </citation>
    <scope>NUCLEOTIDE SEQUENCE</scope>
</reference>
<dbReference type="InterPro" id="IPR036457">
    <property type="entry name" value="PPM-type-like_dom_sf"/>
</dbReference>
<dbReference type="Gene3D" id="3.60.40.10">
    <property type="entry name" value="PPM-type phosphatase domain"/>
    <property type="match status" value="1"/>
</dbReference>
<dbReference type="GO" id="GO:0004674">
    <property type="term" value="F:protein serine/threonine kinase activity"/>
    <property type="evidence" value="ECO:0007669"/>
    <property type="project" value="UniProtKB-EC"/>
</dbReference>
<evidence type="ECO:0000313" key="9">
    <source>
        <dbReference type="EMBL" id="OIQ83460.1"/>
    </source>
</evidence>
<proteinExistence type="predicted"/>
<dbReference type="GO" id="GO:0005524">
    <property type="term" value="F:ATP binding"/>
    <property type="evidence" value="ECO:0007669"/>
    <property type="project" value="UniProtKB-KW"/>
</dbReference>
<feature type="transmembrane region" description="Helical" evidence="6">
    <location>
        <begin position="542"/>
        <end position="562"/>
    </location>
</feature>
<feature type="domain" description="Protein kinase" evidence="7">
    <location>
        <begin position="267"/>
        <end position="526"/>
    </location>
</feature>
<name>A0A1J5QUD9_9ZZZZ</name>
<evidence type="ECO:0000256" key="6">
    <source>
        <dbReference type="SAM" id="Phobius"/>
    </source>
</evidence>
<evidence type="ECO:0000256" key="5">
    <source>
        <dbReference type="SAM" id="MobiDB-lite"/>
    </source>
</evidence>
<dbReference type="AlphaFoldDB" id="A0A1J5QUD9"/>
<evidence type="ECO:0000259" key="7">
    <source>
        <dbReference type="PROSITE" id="PS50011"/>
    </source>
</evidence>
<keyword evidence="3 9" id="KW-0418">Kinase</keyword>
<dbReference type="PANTHER" id="PTHR43289:SF34">
    <property type="entry name" value="SERINE_THREONINE-PROTEIN KINASE YBDM-RELATED"/>
    <property type="match status" value="1"/>
</dbReference>
<dbReference type="Pfam" id="PF00069">
    <property type="entry name" value="Pkinase"/>
    <property type="match status" value="1"/>
</dbReference>
<dbReference type="EC" id="2.7.11.1" evidence="9"/>
<evidence type="ECO:0000256" key="1">
    <source>
        <dbReference type="ARBA" id="ARBA00022679"/>
    </source>
</evidence>
<feature type="domain" description="PPM-type phosphatase" evidence="8">
    <location>
        <begin position="6"/>
        <end position="233"/>
    </location>
</feature>
<dbReference type="SUPFAM" id="SSF56112">
    <property type="entry name" value="Protein kinase-like (PK-like)"/>
    <property type="match status" value="1"/>
</dbReference>
<evidence type="ECO:0000256" key="4">
    <source>
        <dbReference type="ARBA" id="ARBA00022840"/>
    </source>
</evidence>
<dbReference type="CDD" id="cd00143">
    <property type="entry name" value="PP2Cc"/>
    <property type="match status" value="1"/>
</dbReference>
<dbReference type="EMBL" id="MLJW01000701">
    <property type="protein sequence ID" value="OIQ83460.1"/>
    <property type="molecule type" value="Genomic_DNA"/>
</dbReference>
<dbReference type="PANTHER" id="PTHR43289">
    <property type="entry name" value="MITOGEN-ACTIVATED PROTEIN KINASE KINASE KINASE 20-RELATED"/>
    <property type="match status" value="1"/>
</dbReference>
<dbReference type="SMART" id="SM00332">
    <property type="entry name" value="PP2Cc"/>
    <property type="match status" value="1"/>
</dbReference>
<keyword evidence="4" id="KW-0067">ATP-binding</keyword>
<evidence type="ECO:0000259" key="8">
    <source>
        <dbReference type="PROSITE" id="PS51746"/>
    </source>
</evidence>
<dbReference type="Pfam" id="PF13672">
    <property type="entry name" value="PP2C_2"/>
    <property type="match status" value="1"/>
</dbReference>
<dbReference type="Gene3D" id="3.30.200.20">
    <property type="entry name" value="Phosphorylase Kinase, domain 1"/>
    <property type="match status" value="1"/>
</dbReference>
<keyword evidence="1 9" id="KW-0808">Transferase</keyword>
<dbReference type="PROSITE" id="PS51746">
    <property type="entry name" value="PPM_2"/>
    <property type="match status" value="1"/>
</dbReference>
<keyword evidence="6" id="KW-0472">Membrane</keyword>
<gene>
    <name evidence="9" type="primary">pknB_16</name>
    <name evidence="9" type="ORF">GALL_347410</name>
</gene>
<dbReference type="InterPro" id="IPR001932">
    <property type="entry name" value="PPM-type_phosphatase-like_dom"/>
</dbReference>
<dbReference type="PROSITE" id="PS50011">
    <property type="entry name" value="PROTEIN_KINASE_DOM"/>
    <property type="match status" value="1"/>
</dbReference>
<keyword evidence="2" id="KW-0547">Nucleotide-binding</keyword>
<comment type="caution">
    <text evidence="9">The sequence shown here is derived from an EMBL/GenBank/DDBJ whole genome shotgun (WGS) entry which is preliminary data.</text>
</comment>
<dbReference type="Gene3D" id="1.10.510.10">
    <property type="entry name" value="Transferase(Phosphotransferase) domain 1"/>
    <property type="match status" value="1"/>
</dbReference>
<evidence type="ECO:0000256" key="2">
    <source>
        <dbReference type="ARBA" id="ARBA00022741"/>
    </source>
</evidence>
<protein>
    <submittedName>
        <fullName evidence="9">Serine/threonine-protein kinase PknB</fullName>
        <ecNumber evidence="9">2.7.11.1</ecNumber>
    </submittedName>
</protein>
<dbReference type="CDD" id="cd14014">
    <property type="entry name" value="STKc_PknB_like"/>
    <property type="match status" value="1"/>
</dbReference>
<organism evidence="9">
    <name type="scientific">mine drainage metagenome</name>
    <dbReference type="NCBI Taxonomy" id="410659"/>
    <lineage>
        <taxon>unclassified sequences</taxon>
        <taxon>metagenomes</taxon>
        <taxon>ecological metagenomes</taxon>
    </lineage>
</organism>